<comment type="pathway">
    <text evidence="5">tRNA modification; tRNA-queuosine biosynthesis.</text>
</comment>
<gene>
    <name evidence="5" type="primary">queA</name>
    <name evidence="6" type="ORF">L0U89_11315</name>
</gene>
<dbReference type="RefSeq" id="WP_234861627.1">
    <property type="nucleotide sequence ID" value="NZ_JAKEVZ010000008.1"/>
</dbReference>
<dbReference type="EMBL" id="JAKEVZ010000008">
    <property type="protein sequence ID" value="MCF1751658.1"/>
    <property type="molecule type" value="Genomic_DNA"/>
</dbReference>
<dbReference type="PANTHER" id="PTHR30307">
    <property type="entry name" value="S-ADENOSYLMETHIONINE:TRNA RIBOSYLTRANSFERASE-ISOMERASE"/>
    <property type="match status" value="1"/>
</dbReference>
<keyword evidence="2 5" id="KW-0808">Transferase</keyword>
<dbReference type="SUPFAM" id="SSF111337">
    <property type="entry name" value="QueA-like"/>
    <property type="match status" value="1"/>
</dbReference>
<evidence type="ECO:0000256" key="5">
    <source>
        <dbReference type="HAMAP-Rule" id="MF_00113"/>
    </source>
</evidence>
<keyword evidence="1 5" id="KW-0963">Cytoplasm</keyword>
<keyword evidence="3 5" id="KW-0949">S-adenosyl-L-methionine</keyword>
<accession>A0ABS9BXT0</accession>
<comment type="subunit">
    <text evidence="5">Monomer.</text>
</comment>
<dbReference type="PANTHER" id="PTHR30307:SF0">
    <property type="entry name" value="S-ADENOSYLMETHIONINE:TRNA RIBOSYLTRANSFERASE-ISOMERASE"/>
    <property type="match status" value="1"/>
</dbReference>
<keyword evidence="7" id="KW-1185">Reference proteome</keyword>
<dbReference type="HAMAP" id="MF_00113">
    <property type="entry name" value="QueA"/>
    <property type="match status" value="1"/>
</dbReference>
<dbReference type="InterPro" id="IPR036100">
    <property type="entry name" value="QueA_sf"/>
</dbReference>
<dbReference type="InterPro" id="IPR042119">
    <property type="entry name" value="QueA_dom2"/>
</dbReference>
<evidence type="ECO:0000256" key="1">
    <source>
        <dbReference type="ARBA" id="ARBA00022490"/>
    </source>
</evidence>
<evidence type="ECO:0000256" key="4">
    <source>
        <dbReference type="ARBA" id="ARBA00022785"/>
    </source>
</evidence>
<protein>
    <recommendedName>
        <fullName evidence="5">S-adenosylmethionine:tRNA ribosyltransferase-isomerase</fullName>
        <ecNumber evidence="5">2.4.99.17</ecNumber>
    </recommendedName>
    <alternativeName>
        <fullName evidence="5">Queuosine biosynthesis protein QueA</fullName>
    </alternativeName>
</protein>
<dbReference type="InterPro" id="IPR042118">
    <property type="entry name" value="QueA_dom1"/>
</dbReference>
<keyword evidence="4 5" id="KW-0671">Queuosine biosynthesis</keyword>
<dbReference type="Gene3D" id="2.40.10.240">
    <property type="entry name" value="QueA-like"/>
    <property type="match status" value="1"/>
</dbReference>
<name>A0ABS9BXT0_9BACT</name>
<proteinExistence type="inferred from homology"/>
<comment type="catalytic activity">
    <reaction evidence="5">
        <text>7-aminomethyl-7-carbaguanosine(34) in tRNA + S-adenosyl-L-methionine = epoxyqueuosine(34) in tRNA + adenine + L-methionine + 2 H(+)</text>
        <dbReference type="Rhea" id="RHEA:32155"/>
        <dbReference type="Rhea" id="RHEA-COMP:10342"/>
        <dbReference type="Rhea" id="RHEA-COMP:18582"/>
        <dbReference type="ChEBI" id="CHEBI:15378"/>
        <dbReference type="ChEBI" id="CHEBI:16708"/>
        <dbReference type="ChEBI" id="CHEBI:57844"/>
        <dbReference type="ChEBI" id="CHEBI:59789"/>
        <dbReference type="ChEBI" id="CHEBI:82833"/>
        <dbReference type="ChEBI" id="CHEBI:194443"/>
        <dbReference type="EC" id="2.4.99.17"/>
    </reaction>
</comment>
<evidence type="ECO:0000256" key="2">
    <source>
        <dbReference type="ARBA" id="ARBA00022679"/>
    </source>
</evidence>
<evidence type="ECO:0000256" key="3">
    <source>
        <dbReference type="ARBA" id="ARBA00022691"/>
    </source>
</evidence>
<evidence type="ECO:0000313" key="6">
    <source>
        <dbReference type="EMBL" id="MCF1751658.1"/>
    </source>
</evidence>
<comment type="caution">
    <text evidence="6">The sequence shown here is derived from an EMBL/GenBank/DDBJ whole genome shotgun (WGS) entry which is preliminary data.</text>
</comment>
<dbReference type="Pfam" id="PF02547">
    <property type="entry name" value="Queuosine_synth"/>
    <property type="match status" value="1"/>
</dbReference>
<dbReference type="Proteomes" id="UP001201449">
    <property type="component" value="Unassembled WGS sequence"/>
</dbReference>
<dbReference type="Gene3D" id="3.40.1780.10">
    <property type="entry name" value="QueA-like"/>
    <property type="match status" value="1"/>
</dbReference>
<comment type="function">
    <text evidence="5">Transfers and isomerizes the ribose moiety from AdoMet to the 7-aminomethyl group of 7-deazaguanine (preQ1-tRNA) to give epoxyqueuosine (oQ-tRNA).</text>
</comment>
<evidence type="ECO:0000313" key="7">
    <source>
        <dbReference type="Proteomes" id="UP001201449"/>
    </source>
</evidence>
<reference evidence="6 7" key="1">
    <citation type="submission" date="2022-01" db="EMBL/GenBank/DDBJ databases">
        <title>Mariniradius saccharolyticus sp. nov., isolated from sediment of a river.</title>
        <authorList>
            <person name="Liu H."/>
        </authorList>
    </citation>
    <scope>NUCLEOTIDE SEQUENCE [LARGE SCALE GENOMIC DNA]</scope>
    <source>
        <strain evidence="6 7">RY-2</strain>
    </source>
</reference>
<dbReference type="InterPro" id="IPR003699">
    <property type="entry name" value="QueA"/>
</dbReference>
<organism evidence="6 7">
    <name type="scientific">Mariniradius sediminis</name>
    <dbReference type="NCBI Taxonomy" id="2909237"/>
    <lineage>
        <taxon>Bacteria</taxon>
        <taxon>Pseudomonadati</taxon>
        <taxon>Bacteroidota</taxon>
        <taxon>Cytophagia</taxon>
        <taxon>Cytophagales</taxon>
        <taxon>Cyclobacteriaceae</taxon>
        <taxon>Mariniradius</taxon>
    </lineage>
</organism>
<dbReference type="EC" id="2.4.99.17" evidence="5"/>
<comment type="similarity">
    <text evidence="5">Belongs to the QueA family.</text>
</comment>
<sequence>MHSLAKSIAEIRLSDYEYILPEERIAKFPLEMRDHSKLLQLRDGKISHYQFYHLPDLVPADCMMVFNNTKVIPARLIFQRESGAKIEIFLLKPLEPSGLINEVMLQTNRVVWECMIGNLKKWKINEKLRGEILINGQPCTVFAILEDRDCKAVAFEWNHEKIPFVSIVEAAGEVPLPPYLNRKPTEMDKPRYQTVYSEKEGAVAAPTAGLHFTQDVLENLKRKGVKEEFLTLHVSAGTFAPVKENQVANHAMHSEQMVINKETVEALARHSEKIIAVGTTSMRTLESLYWFGVMLGSDANVQFSIPKLYPYQSHEELPNRQQSFEAILKMMERRGLYEITGHTEIMIMPGYEFKVCDGLITNFHQPSSTLILLVAAFTRGKWRELYQTALDNDYRFLSYGDSSILWY</sequence>
<comment type="subcellular location">
    <subcellularLocation>
        <location evidence="5">Cytoplasm</location>
    </subcellularLocation>
</comment>